<evidence type="ECO:0000259" key="3">
    <source>
        <dbReference type="Pfam" id="PF17177"/>
    </source>
</evidence>
<organism evidence="4 5">
    <name type="scientific">Prorocentrum cordatum</name>
    <dbReference type="NCBI Taxonomy" id="2364126"/>
    <lineage>
        <taxon>Eukaryota</taxon>
        <taxon>Sar</taxon>
        <taxon>Alveolata</taxon>
        <taxon>Dinophyceae</taxon>
        <taxon>Prorocentrales</taxon>
        <taxon>Prorocentraceae</taxon>
        <taxon>Prorocentrum</taxon>
    </lineage>
</organism>
<gene>
    <name evidence="4" type="ORF">PCOR1329_LOCUS34124</name>
</gene>
<dbReference type="Gene3D" id="1.25.40.10">
    <property type="entry name" value="Tetratricopeptide repeat domain"/>
    <property type="match status" value="1"/>
</dbReference>
<reference evidence="4" key="1">
    <citation type="submission" date="2023-10" db="EMBL/GenBank/DDBJ databases">
        <authorList>
            <person name="Chen Y."/>
            <person name="Shah S."/>
            <person name="Dougan E. K."/>
            <person name="Thang M."/>
            <person name="Chan C."/>
        </authorList>
    </citation>
    <scope>NUCLEOTIDE SEQUENCE [LARGE SCALE GENOMIC DNA]</scope>
</reference>
<dbReference type="InterPro" id="IPR002885">
    <property type="entry name" value="PPR_rpt"/>
</dbReference>
<protein>
    <recommendedName>
        <fullName evidence="3">PROP1-like PPR domain-containing protein</fullName>
    </recommendedName>
</protein>
<dbReference type="PANTHER" id="PTHR47447:SF17">
    <property type="entry name" value="OS12G0638900 PROTEIN"/>
    <property type="match status" value="1"/>
</dbReference>
<keyword evidence="1" id="KW-0677">Repeat</keyword>
<feature type="repeat" description="PPR" evidence="2">
    <location>
        <begin position="42"/>
        <end position="76"/>
    </location>
</feature>
<dbReference type="InterPro" id="IPR033443">
    <property type="entry name" value="PROP1-like_PPR_dom"/>
</dbReference>
<dbReference type="PROSITE" id="PS51257">
    <property type="entry name" value="PROKAR_LIPOPROTEIN"/>
    <property type="match status" value="1"/>
</dbReference>
<evidence type="ECO:0000313" key="5">
    <source>
        <dbReference type="Proteomes" id="UP001189429"/>
    </source>
</evidence>
<dbReference type="Pfam" id="PF17177">
    <property type="entry name" value="PPR_long"/>
    <property type="match status" value="1"/>
</dbReference>
<comment type="caution">
    <text evidence="4">The sequence shown here is derived from an EMBL/GenBank/DDBJ whole genome shotgun (WGS) entry which is preliminary data.</text>
</comment>
<sequence length="385" mass="40962">MEGLWRCFGVNAAIAGCARSSRWEHGLALLFDLLRQPSTAPGVVTFNVAMSACERGGKWQHALEVLRAMRGAAVAADVRSCSTAASACAKGGDWQRSLALVEEASEQGLAPDLHLLSALMAACQRGRQWQKGLAVLEDVTRARLRLDGVSCDIVLTLCERGGRWERGLALLEDAQRSGVAPSTAGLCALVRACSTVEGRLLREGAPGQHRDRLLAEVRDQATRLLQEREGEGEEQGTAVPAKAGADPGAAASWGVYVVLAMDTLHRHGRLGGPLEAAFRERVYEPMLLGLLGLCRGARPRELPRLALQFGLGTFFTVEALAALGMAAGAEPWVAAAQSACGEALWRSLQRSGAAGEQGGAAREPSVPEEPVGRDLVVWVSHLVRR</sequence>
<keyword evidence="5" id="KW-1185">Reference proteome</keyword>
<evidence type="ECO:0000313" key="4">
    <source>
        <dbReference type="EMBL" id="CAK0838097.1"/>
    </source>
</evidence>
<feature type="domain" description="PROP1-like PPR" evidence="3">
    <location>
        <begin position="59"/>
        <end position="180"/>
    </location>
</feature>
<feature type="repeat" description="PPR" evidence="2">
    <location>
        <begin position="147"/>
        <end position="181"/>
    </location>
</feature>
<name>A0ABN9T030_9DINO</name>
<feature type="non-terminal residue" evidence="4">
    <location>
        <position position="385"/>
    </location>
</feature>
<feature type="repeat" description="PPR" evidence="2">
    <location>
        <begin position="77"/>
        <end position="111"/>
    </location>
</feature>
<accession>A0ABN9T030</accession>
<dbReference type="PROSITE" id="PS51375">
    <property type="entry name" value="PPR"/>
    <property type="match status" value="3"/>
</dbReference>
<evidence type="ECO:0000256" key="2">
    <source>
        <dbReference type="PROSITE-ProRule" id="PRU00708"/>
    </source>
</evidence>
<dbReference type="Proteomes" id="UP001189429">
    <property type="component" value="Unassembled WGS sequence"/>
</dbReference>
<dbReference type="InterPro" id="IPR011990">
    <property type="entry name" value="TPR-like_helical_dom_sf"/>
</dbReference>
<evidence type="ECO:0000256" key="1">
    <source>
        <dbReference type="ARBA" id="ARBA00022737"/>
    </source>
</evidence>
<dbReference type="PANTHER" id="PTHR47447">
    <property type="entry name" value="OS03G0856100 PROTEIN"/>
    <property type="match status" value="1"/>
</dbReference>
<dbReference type="EMBL" id="CAUYUJ010014198">
    <property type="protein sequence ID" value="CAK0838097.1"/>
    <property type="molecule type" value="Genomic_DNA"/>
</dbReference>
<proteinExistence type="predicted"/>